<dbReference type="Gene3D" id="3.40.190.10">
    <property type="entry name" value="Periplasmic binding protein-like II"/>
    <property type="match status" value="2"/>
</dbReference>
<evidence type="ECO:0000256" key="1">
    <source>
        <dbReference type="ARBA" id="ARBA00004196"/>
    </source>
</evidence>
<evidence type="ECO:0000256" key="3">
    <source>
        <dbReference type="ARBA" id="ARBA00022729"/>
    </source>
</evidence>
<dbReference type="EMBL" id="CP039268">
    <property type="protein sequence ID" value="QGU33425.1"/>
    <property type="molecule type" value="Genomic_DNA"/>
</dbReference>
<evidence type="ECO:0000259" key="5">
    <source>
        <dbReference type="SMART" id="SM00062"/>
    </source>
</evidence>
<dbReference type="GO" id="GO:0030313">
    <property type="term" value="C:cell envelope"/>
    <property type="evidence" value="ECO:0007669"/>
    <property type="project" value="UniProtKB-SubCell"/>
</dbReference>
<comment type="similarity">
    <text evidence="2 4">Belongs to the bacterial solute-binding protein 3 family.</text>
</comment>
<dbReference type="SUPFAM" id="SSF53850">
    <property type="entry name" value="Periplasmic binding protein-like II"/>
    <property type="match status" value="1"/>
</dbReference>
<accession>A0A6I6E3A3</accession>
<dbReference type="AlphaFoldDB" id="A0A6I6E3A3"/>
<dbReference type="RefSeq" id="WP_153975617.1">
    <property type="nucleotide sequence ID" value="NZ_CP039268.1"/>
</dbReference>
<evidence type="ECO:0000256" key="2">
    <source>
        <dbReference type="ARBA" id="ARBA00010333"/>
    </source>
</evidence>
<evidence type="ECO:0000313" key="7">
    <source>
        <dbReference type="Proteomes" id="UP000426424"/>
    </source>
</evidence>
<proteinExistence type="inferred from homology"/>
<dbReference type="Pfam" id="PF00497">
    <property type="entry name" value="SBP_bac_3"/>
    <property type="match status" value="1"/>
</dbReference>
<dbReference type="KEGG" id="ttp:E6P07_10825"/>
<dbReference type="PANTHER" id="PTHR35936">
    <property type="entry name" value="MEMBRANE-BOUND LYTIC MUREIN TRANSGLYCOSYLASE F"/>
    <property type="match status" value="1"/>
</dbReference>
<protein>
    <submittedName>
        <fullName evidence="6">Transporter substrate-binding domain-containing protein</fullName>
    </submittedName>
</protein>
<dbReference type="SMART" id="SM00062">
    <property type="entry name" value="PBPb"/>
    <property type="match status" value="1"/>
</dbReference>
<dbReference type="PANTHER" id="PTHR35936:SF17">
    <property type="entry name" value="ARGININE-BINDING EXTRACELLULAR PROTEIN ARTP"/>
    <property type="match status" value="1"/>
</dbReference>
<keyword evidence="7" id="KW-1185">Reference proteome</keyword>
<organism evidence="6 7">
    <name type="scientific">Thermochromatium tepidum ATCC 43061</name>
    <dbReference type="NCBI Taxonomy" id="316276"/>
    <lineage>
        <taxon>Bacteria</taxon>
        <taxon>Pseudomonadati</taxon>
        <taxon>Pseudomonadota</taxon>
        <taxon>Gammaproteobacteria</taxon>
        <taxon>Chromatiales</taxon>
        <taxon>Chromatiaceae</taxon>
        <taxon>Thermochromatium</taxon>
    </lineage>
</organism>
<dbReference type="InterPro" id="IPR001638">
    <property type="entry name" value="Solute-binding_3/MltF_N"/>
</dbReference>
<feature type="domain" description="Solute-binding protein family 3/N-terminal" evidence="5">
    <location>
        <begin position="35"/>
        <end position="259"/>
    </location>
</feature>
<sequence>MSSTLRLFVGAVLIVMNGLVMAGADRLQRIQTTQTLRVCIWPDYYGISFRHPKTLQLSGIDIDLAHELAHELGVKVEFVDSSFATLIEDVLGDRCDIAMFAIGITPARQQHLRFTQPHLASDIYAITTRTNRRIRDWSDIDQPGTVVAVAKGTLHEPIMREKLQYAELRVFDTPHAREQEVRSGRADVFMTDYPYSRRMLKHHDWARLVSPSASYHVTPYAWAMAPGDDAFYARVERFITTIKTDGRLLEAARRHGLEPIVVH</sequence>
<dbReference type="PROSITE" id="PS01039">
    <property type="entry name" value="SBP_BACTERIAL_3"/>
    <property type="match status" value="1"/>
</dbReference>
<dbReference type="Proteomes" id="UP000426424">
    <property type="component" value="Chromosome"/>
</dbReference>
<evidence type="ECO:0000313" key="6">
    <source>
        <dbReference type="EMBL" id="QGU33425.1"/>
    </source>
</evidence>
<comment type="subcellular location">
    <subcellularLocation>
        <location evidence="1">Cell envelope</location>
    </subcellularLocation>
</comment>
<dbReference type="CDD" id="cd13530">
    <property type="entry name" value="PBP2_peptides_like"/>
    <property type="match status" value="1"/>
</dbReference>
<reference evidence="6 7" key="1">
    <citation type="submission" date="2019-12" db="EMBL/GenBank/DDBJ databases">
        <title>The complete genome of the thermophilic, anoxygenic phototrophic gammaproteobacterium Thermochromatium tepidum.</title>
        <authorList>
            <person name="Sattley W.M."/>
            <person name="Swingley W.D."/>
            <person name="Burchell B.M."/>
            <person name="Gurbani S.A."/>
            <person name="Kujawa C.M."/>
            <person name="Nuccio D.A."/>
            <person name="Schladweiler J."/>
            <person name="Shaffer K.N."/>
            <person name="Stokes L.M."/>
            <person name="Touchman J.W."/>
            <person name="Blankenship R.E."/>
            <person name="Madigan M.T."/>
        </authorList>
    </citation>
    <scope>NUCLEOTIDE SEQUENCE [LARGE SCALE GENOMIC DNA]</scope>
    <source>
        <strain evidence="6 7">ATCC 43061</strain>
    </source>
</reference>
<keyword evidence="3" id="KW-0732">Signal</keyword>
<dbReference type="OrthoDB" id="8994218at2"/>
<dbReference type="InterPro" id="IPR018313">
    <property type="entry name" value="SBP_3_CS"/>
</dbReference>
<evidence type="ECO:0000256" key="4">
    <source>
        <dbReference type="RuleBase" id="RU003744"/>
    </source>
</evidence>
<name>A0A6I6E3A3_THETI</name>
<gene>
    <name evidence="6" type="ORF">E6P07_10825</name>
</gene>